<feature type="signal peptide" evidence="1">
    <location>
        <begin position="1"/>
        <end position="19"/>
    </location>
</feature>
<evidence type="ECO:0000256" key="1">
    <source>
        <dbReference type="SAM" id="SignalP"/>
    </source>
</evidence>
<dbReference type="RefSeq" id="WP_195285311.1">
    <property type="nucleotide sequence ID" value="NZ_JAHOOI010000018.1"/>
</dbReference>
<dbReference type="Proteomes" id="UP001181347">
    <property type="component" value="Unassembled WGS sequence"/>
</dbReference>
<gene>
    <name evidence="2" type="ORF">RVH17_03340</name>
</gene>
<accession>A0AAE4LK99</accession>
<evidence type="ECO:0000313" key="2">
    <source>
        <dbReference type="EMBL" id="MDU0259152.1"/>
    </source>
</evidence>
<keyword evidence="1" id="KW-0732">Signal</keyword>
<reference evidence="2" key="1">
    <citation type="submission" date="2023-10" db="EMBL/GenBank/DDBJ databases">
        <title>Genome Sequence of the Bacteria from From Gut Wall in Crohn's Disease.</title>
        <authorList>
            <person name="Rodriguez-Palacios A."/>
        </authorList>
    </citation>
    <scope>NUCLEOTIDE SEQUENCE</scope>
    <source>
        <strain evidence="2">CavFT-hAR58</strain>
    </source>
</reference>
<evidence type="ECO:0000313" key="3">
    <source>
        <dbReference type="Proteomes" id="UP001181347"/>
    </source>
</evidence>
<name>A0AAE4LK99_9BACT</name>
<sequence>MKKFLIATIFLCACGVAKSQNLTYTPFFRDSPRQNQQQHQPQQQSQRLRATAYQVDYNGNYTKIPIQVTVTTYIHPTGDTSQEVKVTSYYRSNGYGGQWENCMYGANVQQCQSIYGNEMEQSFMFKANLPMIGWIYFDL</sequence>
<proteinExistence type="predicted"/>
<dbReference type="EMBL" id="JAWDES010000004">
    <property type="protein sequence ID" value="MDU0259152.1"/>
    <property type="molecule type" value="Genomic_DNA"/>
</dbReference>
<organism evidence="2 3">
    <name type="scientific">Alistipes finegoldii</name>
    <dbReference type="NCBI Taxonomy" id="214856"/>
    <lineage>
        <taxon>Bacteria</taxon>
        <taxon>Pseudomonadati</taxon>
        <taxon>Bacteroidota</taxon>
        <taxon>Bacteroidia</taxon>
        <taxon>Bacteroidales</taxon>
        <taxon>Rikenellaceae</taxon>
        <taxon>Alistipes</taxon>
    </lineage>
</organism>
<dbReference type="AlphaFoldDB" id="A0AAE4LK99"/>
<comment type="caution">
    <text evidence="2">The sequence shown here is derived from an EMBL/GenBank/DDBJ whole genome shotgun (WGS) entry which is preliminary data.</text>
</comment>
<feature type="chain" id="PRO_5042176451" evidence="1">
    <location>
        <begin position="20"/>
        <end position="139"/>
    </location>
</feature>
<protein>
    <submittedName>
        <fullName evidence="2">Uncharacterized protein</fullName>
    </submittedName>
</protein>